<proteinExistence type="predicted"/>
<dbReference type="Pfam" id="PF04299">
    <property type="entry name" value="FMN_bind_2"/>
    <property type="match status" value="1"/>
</dbReference>
<dbReference type="PANTHER" id="PTHR35802">
    <property type="entry name" value="PROTEASE SYNTHASE AND SPORULATION PROTEIN PAI 2"/>
    <property type="match status" value="1"/>
</dbReference>
<dbReference type="Gene3D" id="2.30.110.10">
    <property type="entry name" value="Electron Transport, Fmn-binding Protein, Chain A"/>
    <property type="match status" value="1"/>
</dbReference>
<accession>A0A9W6K1R8</accession>
<dbReference type="Proteomes" id="UP001143328">
    <property type="component" value="Unassembled WGS sequence"/>
</dbReference>
<dbReference type="InterPro" id="IPR007396">
    <property type="entry name" value="TR_PAI2-type"/>
</dbReference>
<dbReference type="AlphaFoldDB" id="A0A9W6K1R8"/>
<sequence>MYTPAAFREEDLPTLHAQMVQTPLAILVSQDENGMQASHLPLLLVPGAGNLGTLKGHFAKANPQWKTFQAGAEVLVIFPGEQAYISPGYYPSKAEHGKAVPTWNYIAIHAYGQAETFDDPERLRLLLSELTAHHEQGRAQPWTLDEAPPAYIDSMLRAIVGFELPIERLEGKWKLGQNRDRTDYDSVRANLAGSGLSNEAQLAARMPPHGSQ</sequence>
<organism evidence="1 2">
    <name type="scientific">Pseudomonas turukhanskensis</name>
    <dbReference type="NCBI Taxonomy" id="1806536"/>
    <lineage>
        <taxon>Bacteria</taxon>
        <taxon>Pseudomonadati</taxon>
        <taxon>Pseudomonadota</taxon>
        <taxon>Gammaproteobacteria</taxon>
        <taxon>Pseudomonadales</taxon>
        <taxon>Pseudomonadaceae</taxon>
        <taxon>Pseudomonas</taxon>
    </lineage>
</organism>
<reference evidence="1" key="1">
    <citation type="journal article" date="2014" name="Int. J. Syst. Evol. Microbiol.">
        <title>Complete genome sequence of Corynebacterium casei LMG S-19264T (=DSM 44701T), isolated from a smear-ripened cheese.</title>
        <authorList>
            <consortium name="US DOE Joint Genome Institute (JGI-PGF)"/>
            <person name="Walter F."/>
            <person name="Albersmeier A."/>
            <person name="Kalinowski J."/>
            <person name="Ruckert C."/>
        </authorList>
    </citation>
    <scope>NUCLEOTIDE SEQUENCE</scope>
    <source>
        <strain evidence="1">VKM B-2935</strain>
    </source>
</reference>
<name>A0A9W6K1R8_9PSED</name>
<reference evidence="1" key="2">
    <citation type="submission" date="2023-01" db="EMBL/GenBank/DDBJ databases">
        <authorList>
            <person name="Sun Q."/>
            <person name="Evtushenko L."/>
        </authorList>
    </citation>
    <scope>NUCLEOTIDE SEQUENCE</scope>
    <source>
        <strain evidence="1">VKM B-2935</strain>
    </source>
</reference>
<dbReference type="RefSeq" id="WP_271193578.1">
    <property type="nucleotide sequence ID" value="NZ_BSFN01000001.1"/>
</dbReference>
<dbReference type="SUPFAM" id="SSF50475">
    <property type="entry name" value="FMN-binding split barrel"/>
    <property type="match status" value="1"/>
</dbReference>
<evidence type="ECO:0000313" key="2">
    <source>
        <dbReference type="Proteomes" id="UP001143328"/>
    </source>
</evidence>
<protein>
    <submittedName>
        <fullName evidence="1">Transcriptional regulator</fullName>
    </submittedName>
</protein>
<evidence type="ECO:0000313" key="1">
    <source>
        <dbReference type="EMBL" id="GLK87322.1"/>
    </source>
</evidence>
<comment type="caution">
    <text evidence="1">The sequence shown here is derived from an EMBL/GenBank/DDBJ whole genome shotgun (WGS) entry which is preliminary data.</text>
</comment>
<dbReference type="EMBL" id="BSFN01000001">
    <property type="protein sequence ID" value="GLK87322.1"/>
    <property type="molecule type" value="Genomic_DNA"/>
</dbReference>
<keyword evidence="2" id="KW-1185">Reference proteome</keyword>
<dbReference type="PANTHER" id="PTHR35802:SF1">
    <property type="entry name" value="PROTEASE SYNTHASE AND SPORULATION PROTEIN PAI 2"/>
    <property type="match status" value="1"/>
</dbReference>
<dbReference type="InterPro" id="IPR012349">
    <property type="entry name" value="Split_barrel_FMN-bd"/>
</dbReference>
<dbReference type="PIRSF" id="PIRSF010372">
    <property type="entry name" value="PaiB"/>
    <property type="match status" value="1"/>
</dbReference>
<gene>
    <name evidence="1" type="ORF">GCM10017655_03840</name>
</gene>